<dbReference type="PANTHER" id="PTHR43298">
    <property type="entry name" value="MULTIDRUG RESISTANCE PROTEIN NORM-RELATED"/>
    <property type="match status" value="1"/>
</dbReference>
<evidence type="ECO:0000256" key="6">
    <source>
        <dbReference type="ARBA" id="ARBA00022989"/>
    </source>
</evidence>
<proteinExistence type="predicted"/>
<evidence type="ECO:0000256" key="8">
    <source>
        <dbReference type="ARBA" id="ARBA00023136"/>
    </source>
</evidence>
<keyword evidence="6 10" id="KW-1133">Transmembrane helix</keyword>
<evidence type="ECO:0000313" key="11">
    <source>
        <dbReference type="EMBL" id="PPE74854.1"/>
    </source>
</evidence>
<dbReference type="CDD" id="cd13133">
    <property type="entry name" value="MATE_like_7"/>
    <property type="match status" value="1"/>
</dbReference>
<sequence>MARTRSREVLQLALPIIGGMASQNLLNLADTWMVGGLGPDALAATGIANFVNFIAFAFIMGFASAVQAIAARRAGEGSTSELAVPLNGGLLLSLAIGVPMSAILIALTPQILGALTTDPDVVREGTPYLQWRLVAVAAVGMNFAFRGYWSAVKMTRLYLLTLVEMHALNVLFSYSLIYGHFGLPAMGTAGAGLGTTLATLAGTGIYFFLASRHARPHGFLRRRPTPEQFRSLVRLSIPSCIQQLLFSGGFLMLFWIVGKIGTPQLAVANVLINITLTAVLPAMGFGLAAATLCAQALGRGDPDDAQRWAWDTYRVALWVFAALSIPMLLLPGPILSFFLRDPALVELGRLPLQLVGATVALDGLGLIMMQALLGAGAAKLVMKVAVGLQWLLFLPLAWLLGPVLGHGLVALWLAMGGYRLLQALIFTLAWQERSWAAIRV</sequence>
<evidence type="ECO:0000256" key="1">
    <source>
        <dbReference type="ARBA" id="ARBA00004429"/>
    </source>
</evidence>
<dbReference type="OrthoDB" id="9780160at2"/>
<evidence type="ECO:0000256" key="5">
    <source>
        <dbReference type="ARBA" id="ARBA00022692"/>
    </source>
</evidence>
<feature type="transmembrane region" description="Helical" evidence="10">
    <location>
        <begin position="350"/>
        <end position="373"/>
    </location>
</feature>
<dbReference type="InterPro" id="IPR050222">
    <property type="entry name" value="MATE_MdtK"/>
</dbReference>
<feature type="transmembrane region" description="Helical" evidence="10">
    <location>
        <begin position="315"/>
        <end position="338"/>
    </location>
</feature>
<comment type="subcellular location">
    <subcellularLocation>
        <location evidence="1">Cell inner membrane</location>
        <topology evidence="1">Multi-pass membrane protein</topology>
    </subcellularLocation>
</comment>
<evidence type="ECO:0000256" key="2">
    <source>
        <dbReference type="ARBA" id="ARBA00022448"/>
    </source>
</evidence>
<feature type="transmembrane region" description="Helical" evidence="10">
    <location>
        <begin position="232"/>
        <end position="258"/>
    </location>
</feature>
<feature type="transmembrane region" description="Helical" evidence="10">
    <location>
        <begin position="157"/>
        <end position="177"/>
    </location>
</feature>
<reference evidence="11 12" key="1">
    <citation type="submission" date="2018-02" db="EMBL/GenBank/DDBJ databases">
        <title>Genome sequencing of Solimonas sp. HR-BB.</title>
        <authorList>
            <person name="Lee Y."/>
            <person name="Jeon C.O."/>
        </authorList>
    </citation>
    <scope>NUCLEOTIDE SEQUENCE [LARGE SCALE GENOMIC DNA]</scope>
    <source>
        <strain evidence="11 12">HR-BB</strain>
    </source>
</reference>
<feature type="transmembrane region" description="Helical" evidence="10">
    <location>
        <begin position="12"/>
        <end position="29"/>
    </location>
</feature>
<feature type="transmembrane region" description="Helical" evidence="10">
    <location>
        <begin position="380"/>
        <end position="401"/>
    </location>
</feature>
<keyword evidence="7" id="KW-0406">Ion transport</keyword>
<dbReference type="NCBIfam" id="TIGR00797">
    <property type="entry name" value="matE"/>
    <property type="match status" value="1"/>
</dbReference>
<dbReference type="GO" id="GO:0006811">
    <property type="term" value="P:monoatomic ion transport"/>
    <property type="evidence" value="ECO:0007669"/>
    <property type="project" value="UniProtKB-KW"/>
</dbReference>
<dbReference type="RefSeq" id="WP_104229081.1">
    <property type="nucleotide sequence ID" value="NZ_PSNW01000002.1"/>
</dbReference>
<feature type="transmembrane region" description="Helical" evidence="10">
    <location>
        <begin position="41"/>
        <end position="70"/>
    </location>
</feature>
<organism evidence="11 12">
    <name type="scientific">Solimonas fluminis</name>
    <dbReference type="NCBI Taxonomy" id="2086571"/>
    <lineage>
        <taxon>Bacteria</taxon>
        <taxon>Pseudomonadati</taxon>
        <taxon>Pseudomonadota</taxon>
        <taxon>Gammaproteobacteria</taxon>
        <taxon>Nevskiales</taxon>
        <taxon>Nevskiaceae</taxon>
        <taxon>Solimonas</taxon>
    </lineage>
</organism>
<keyword evidence="12" id="KW-1185">Reference proteome</keyword>
<keyword evidence="8 10" id="KW-0472">Membrane</keyword>
<feature type="transmembrane region" description="Helical" evidence="10">
    <location>
        <begin position="128"/>
        <end position="145"/>
    </location>
</feature>
<dbReference type="PANTHER" id="PTHR43298:SF2">
    <property type="entry name" value="FMN_FAD EXPORTER YEEO-RELATED"/>
    <property type="match status" value="1"/>
</dbReference>
<accession>A0A2S5TIP2</accession>
<name>A0A2S5TIP2_9GAMM</name>
<keyword evidence="3" id="KW-0050">Antiport</keyword>
<dbReference type="EMBL" id="PSNW01000002">
    <property type="protein sequence ID" value="PPE74854.1"/>
    <property type="molecule type" value="Genomic_DNA"/>
</dbReference>
<dbReference type="PIRSF" id="PIRSF006603">
    <property type="entry name" value="DinF"/>
    <property type="match status" value="1"/>
</dbReference>
<evidence type="ECO:0000256" key="4">
    <source>
        <dbReference type="ARBA" id="ARBA00022475"/>
    </source>
</evidence>
<dbReference type="GO" id="GO:0042910">
    <property type="term" value="F:xenobiotic transmembrane transporter activity"/>
    <property type="evidence" value="ECO:0007669"/>
    <property type="project" value="InterPro"/>
</dbReference>
<dbReference type="Pfam" id="PF01554">
    <property type="entry name" value="MatE"/>
    <property type="match status" value="2"/>
</dbReference>
<dbReference type="InterPro" id="IPR048279">
    <property type="entry name" value="MdtK-like"/>
</dbReference>
<feature type="transmembrane region" description="Helical" evidence="10">
    <location>
        <begin position="82"/>
        <end position="108"/>
    </location>
</feature>
<feature type="transmembrane region" description="Helical" evidence="10">
    <location>
        <begin position="189"/>
        <end position="211"/>
    </location>
</feature>
<evidence type="ECO:0000256" key="9">
    <source>
        <dbReference type="ARBA" id="ARBA00031636"/>
    </source>
</evidence>
<feature type="transmembrane region" description="Helical" evidence="10">
    <location>
        <begin position="407"/>
        <end position="430"/>
    </location>
</feature>
<dbReference type="InterPro" id="IPR002528">
    <property type="entry name" value="MATE_fam"/>
</dbReference>
<dbReference type="AlphaFoldDB" id="A0A2S5TIP2"/>
<evidence type="ECO:0000313" key="12">
    <source>
        <dbReference type="Proteomes" id="UP000238220"/>
    </source>
</evidence>
<keyword evidence="4" id="KW-1003">Cell membrane</keyword>
<protein>
    <recommendedName>
        <fullName evidence="9">Multidrug-efflux transporter</fullName>
    </recommendedName>
</protein>
<feature type="transmembrane region" description="Helical" evidence="10">
    <location>
        <begin position="270"/>
        <end position="294"/>
    </location>
</feature>
<evidence type="ECO:0000256" key="3">
    <source>
        <dbReference type="ARBA" id="ARBA00022449"/>
    </source>
</evidence>
<dbReference type="Proteomes" id="UP000238220">
    <property type="component" value="Unassembled WGS sequence"/>
</dbReference>
<evidence type="ECO:0000256" key="7">
    <source>
        <dbReference type="ARBA" id="ARBA00023065"/>
    </source>
</evidence>
<dbReference type="GO" id="GO:0015297">
    <property type="term" value="F:antiporter activity"/>
    <property type="evidence" value="ECO:0007669"/>
    <property type="project" value="UniProtKB-KW"/>
</dbReference>
<dbReference type="GO" id="GO:0005886">
    <property type="term" value="C:plasma membrane"/>
    <property type="evidence" value="ECO:0007669"/>
    <property type="project" value="UniProtKB-SubCell"/>
</dbReference>
<gene>
    <name evidence="11" type="ORF">C3942_04035</name>
</gene>
<keyword evidence="2" id="KW-0813">Transport</keyword>
<comment type="caution">
    <text evidence="11">The sequence shown here is derived from an EMBL/GenBank/DDBJ whole genome shotgun (WGS) entry which is preliminary data.</text>
</comment>
<keyword evidence="5 10" id="KW-0812">Transmembrane</keyword>
<evidence type="ECO:0000256" key="10">
    <source>
        <dbReference type="SAM" id="Phobius"/>
    </source>
</evidence>